<keyword evidence="1 3" id="KW-0808">Transferase</keyword>
<evidence type="ECO:0000259" key="2">
    <source>
        <dbReference type="Pfam" id="PF00793"/>
    </source>
</evidence>
<reference evidence="3 4" key="1">
    <citation type="submission" date="2021-07" db="EMBL/GenBank/DDBJ databases">
        <title>Paenibacillus radiodurans sp. nov., isolated from the southeastern edge of Tengger Desert.</title>
        <authorList>
            <person name="Zhang G."/>
        </authorList>
    </citation>
    <scope>NUCLEOTIDE SEQUENCE [LARGE SCALE GENOMIC DNA]</scope>
    <source>
        <strain evidence="3 4">DT7-4</strain>
    </source>
</reference>
<dbReference type="PANTHER" id="PTHR43018">
    <property type="entry name" value="PHOSPHO-2-DEHYDRO-3-DEOXYHEPTONATE ALDOLASE"/>
    <property type="match status" value="1"/>
</dbReference>
<dbReference type="InterPro" id="IPR052899">
    <property type="entry name" value="Class-I_DAHP_synthase"/>
</dbReference>
<dbReference type="Gene3D" id="3.20.20.70">
    <property type="entry name" value="Aldolase class I"/>
    <property type="match status" value="1"/>
</dbReference>
<dbReference type="InterPro" id="IPR006218">
    <property type="entry name" value="DAHP1/KDSA"/>
</dbReference>
<evidence type="ECO:0000313" key="4">
    <source>
        <dbReference type="Proteomes" id="UP000812277"/>
    </source>
</evidence>
<dbReference type="PANTHER" id="PTHR43018:SF2">
    <property type="entry name" value="PHOSPHO-2-DEHYDRO-3-DEOXYHEPTONATE ALDOLASE"/>
    <property type="match status" value="1"/>
</dbReference>
<organism evidence="3 4">
    <name type="scientific">Paenibacillus oenotherae</name>
    <dbReference type="NCBI Taxonomy" id="1435645"/>
    <lineage>
        <taxon>Bacteria</taxon>
        <taxon>Bacillati</taxon>
        <taxon>Bacillota</taxon>
        <taxon>Bacilli</taxon>
        <taxon>Bacillales</taxon>
        <taxon>Paenibacillaceae</taxon>
        <taxon>Paenibacillus</taxon>
    </lineage>
</organism>
<keyword evidence="4" id="KW-1185">Reference proteome</keyword>
<dbReference type="GO" id="GO:0003849">
    <property type="term" value="F:3-deoxy-7-phosphoheptulonate synthase activity"/>
    <property type="evidence" value="ECO:0007669"/>
    <property type="project" value="UniProtKB-EC"/>
</dbReference>
<evidence type="ECO:0000313" key="3">
    <source>
        <dbReference type="EMBL" id="MBW7473364.1"/>
    </source>
</evidence>
<evidence type="ECO:0000256" key="1">
    <source>
        <dbReference type="ARBA" id="ARBA00022679"/>
    </source>
</evidence>
<dbReference type="Pfam" id="PF00793">
    <property type="entry name" value="DAHP_synth_1"/>
    <property type="match status" value="1"/>
</dbReference>
<proteinExistence type="predicted"/>
<comment type="caution">
    <text evidence="3">The sequence shown here is derived from an EMBL/GenBank/DDBJ whole genome shotgun (WGS) entry which is preliminary data.</text>
</comment>
<accession>A0ABS7D0K9</accession>
<sequence>MIVITESQMTAQSRSEMMGLIEEYGFKAKQSPDLGQDVTALYGKGNKAVAERLRSLPDVKRVTAGKPYTLADREYQRRNTVIRIGGLTIGSDSLAVIAGPGRVRSYEHLSAIASWMKRCGAQILRGEFVVGAEEGMDIDGLRMMKEVAQQYGLTTLTTVPGPRQVEQCAAYADILAVGVRNMQNRDLHNELGDLSHAVLLRRGLSATYADMLNAADYILQRGNPNVILLERGIRTYEPYTDSTLDIAAVPALQTLSHLPVFVDATHSAARGEMVVPLARAAVAAGASGVFLGFDLGDPDSSRLALAPEPFAELMRDFSTLAPVAGGQFLHGGDAEERTTIETK</sequence>
<dbReference type="Proteomes" id="UP000812277">
    <property type="component" value="Unassembled WGS sequence"/>
</dbReference>
<gene>
    <name evidence="3" type="ORF">K0T92_01240</name>
</gene>
<dbReference type="Gene3D" id="3.30.70.1140">
    <property type="entry name" value="Phospho-2-dehydro-3-deoxyheptonate aldolase, domain 1"/>
    <property type="match status" value="1"/>
</dbReference>
<dbReference type="RefSeq" id="WP_219870600.1">
    <property type="nucleotide sequence ID" value="NZ_JAHZIJ010000001.1"/>
</dbReference>
<feature type="domain" description="DAHP synthetase I/KDSA" evidence="2">
    <location>
        <begin position="86"/>
        <end position="291"/>
    </location>
</feature>
<protein>
    <submittedName>
        <fullName evidence="3">3-deoxy-7-phosphoheptulonate synthase</fullName>
        <ecNumber evidence="3">2.5.1.54</ecNumber>
    </submittedName>
</protein>
<dbReference type="EC" id="2.5.1.54" evidence="3"/>
<dbReference type="InterPro" id="IPR013785">
    <property type="entry name" value="Aldolase_TIM"/>
</dbReference>
<dbReference type="SUPFAM" id="SSF51569">
    <property type="entry name" value="Aldolase"/>
    <property type="match status" value="1"/>
</dbReference>
<name>A0ABS7D0K9_9BACL</name>
<dbReference type="EMBL" id="JAHZIJ010000001">
    <property type="protein sequence ID" value="MBW7473364.1"/>
    <property type="molecule type" value="Genomic_DNA"/>
</dbReference>